<dbReference type="InterPro" id="IPR016181">
    <property type="entry name" value="Acyl_CoA_acyltransferase"/>
</dbReference>
<dbReference type="Proteomes" id="UP000198384">
    <property type="component" value="Unassembled WGS sequence"/>
</dbReference>
<evidence type="ECO:0000256" key="1">
    <source>
        <dbReference type="ARBA" id="ARBA00022679"/>
    </source>
</evidence>
<dbReference type="CDD" id="cd04301">
    <property type="entry name" value="NAT_SF"/>
    <property type="match status" value="1"/>
</dbReference>
<dbReference type="Pfam" id="PF00583">
    <property type="entry name" value="Acetyltransf_1"/>
    <property type="match status" value="1"/>
</dbReference>
<dbReference type="InterPro" id="IPR000182">
    <property type="entry name" value="GNAT_dom"/>
</dbReference>
<dbReference type="RefSeq" id="WP_317045691.1">
    <property type="nucleotide sequence ID" value="NZ_FZNT01000002.1"/>
</dbReference>
<evidence type="ECO:0000259" key="2">
    <source>
        <dbReference type="PROSITE" id="PS51186"/>
    </source>
</evidence>
<proteinExistence type="predicted"/>
<protein>
    <submittedName>
        <fullName evidence="3">Acetyltransferase (GNAT) family protein</fullName>
    </submittedName>
</protein>
<feature type="domain" description="N-acetyltransferase" evidence="2">
    <location>
        <begin position="1"/>
        <end position="148"/>
    </location>
</feature>
<name>A0A238W630_9FLAO</name>
<gene>
    <name evidence="3" type="ORF">SAMN06265371_102454</name>
</gene>
<dbReference type="Gene3D" id="3.40.630.30">
    <property type="match status" value="1"/>
</dbReference>
<evidence type="ECO:0000313" key="4">
    <source>
        <dbReference type="Proteomes" id="UP000198384"/>
    </source>
</evidence>
<keyword evidence="4" id="KW-1185">Reference proteome</keyword>
<keyword evidence="1 3" id="KW-0808">Transferase</keyword>
<sequence length="148" mass="16889">MHLTRTNANNTDFIELVKNLDADLKIRDGVEHGFYDQFNKIDGLKHVVVAYKNNIAVGCGAFKIHTENFVEIKRMYVTVEGRRKGIASTILTELEQWATALNFDKCILETGKQQPEAIALYKKCGYAITENFGFYENVENSVCFKKML</sequence>
<organism evidence="3 4">
    <name type="scientific">Lutibacter agarilyticus</name>
    <dbReference type="NCBI Taxonomy" id="1109740"/>
    <lineage>
        <taxon>Bacteria</taxon>
        <taxon>Pseudomonadati</taxon>
        <taxon>Bacteroidota</taxon>
        <taxon>Flavobacteriia</taxon>
        <taxon>Flavobacteriales</taxon>
        <taxon>Flavobacteriaceae</taxon>
        <taxon>Lutibacter</taxon>
    </lineage>
</organism>
<evidence type="ECO:0000313" key="3">
    <source>
        <dbReference type="EMBL" id="SNR41881.1"/>
    </source>
</evidence>
<accession>A0A238W630</accession>
<dbReference type="EMBL" id="FZNT01000002">
    <property type="protein sequence ID" value="SNR41881.1"/>
    <property type="molecule type" value="Genomic_DNA"/>
</dbReference>
<dbReference type="AlphaFoldDB" id="A0A238W630"/>
<dbReference type="PANTHER" id="PTHR13947:SF37">
    <property type="entry name" value="LD18367P"/>
    <property type="match status" value="1"/>
</dbReference>
<reference evidence="3 4" key="1">
    <citation type="submission" date="2017-06" db="EMBL/GenBank/DDBJ databases">
        <authorList>
            <person name="Kim H.J."/>
            <person name="Triplett B.A."/>
        </authorList>
    </citation>
    <scope>NUCLEOTIDE SEQUENCE [LARGE SCALE GENOMIC DNA]</scope>
    <source>
        <strain evidence="3 4">DSM 29150</strain>
    </source>
</reference>
<dbReference type="PANTHER" id="PTHR13947">
    <property type="entry name" value="GNAT FAMILY N-ACETYLTRANSFERASE"/>
    <property type="match status" value="1"/>
</dbReference>
<dbReference type="SUPFAM" id="SSF55729">
    <property type="entry name" value="Acyl-CoA N-acyltransferases (Nat)"/>
    <property type="match status" value="1"/>
</dbReference>
<dbReference type="GO" id="GO:0008080">
    <property type="term" value="F:N-acetyltransferase activity"/>
    <property type="evidence" value="ECO:0007669"/>
    <property type="project" value="InterPro"/>
</dbReference>
<dbReference type="InterPro" id="IPR050769">
    <property type="entry name" value="NAT_camello-type"/>
</dbReference>
<dbReference type="PROSITE" id="PS51186">
    <property type="entry name" value="GNAT"/>
    <property type="match status" value="1"/>
</dbReference>